<evidence type="ECO:0000256" key="1">
    <source>
        <dbReference type="ARBA" id="ARBA00010876"/>
    </source>
</evidence>
<dbReference type="SUPFAM" id="SSF55120">
    <property type="entry name" value="Pseudouridine synthase"/>
    <property type="match status" value="1"/>
</dbReference>
<dbReference type="PANTHER" id="PTHR21600:SF44">
    <property type="entry name" value="RIBOSOMAL LARGE SUBUNIT PSEUDOURIDINE SYNTHASE D"/>
    <property type="match status" value="1"/>
</dbReference>
<accession>A0A2K9NWX6</accession>
<dbReference type="InterPro" id="IPR050188">
    <property type="entry name" value="RluA_PseudoU_synthase"/>
</dbReference>
<dbReference type="InterPro" id="IPR006145">
    <property type="entry name" value="PsdUridine_synth_RsuA/RluA"/>
</dbReference>
<gene>
    <name evidence="4" type="ORF">C0V70_14355</name>
</gene>
<name>A0A2K9NWX6_BACTC</name>
<sequence>MIQVLYEDSDFLIVNKPSGLIVHATVDKSRENLYDILKKDHPELAILHRLDKDTSGAMLFSKNPEINKDIQAIFDERTIEKNYIALVHGEWEGEKGMMEDFLKKEKVKNKEKMVKVLKGGQKAITYFEKKDYKNGVSLMSFTLETGRMHQIRVQSALRNHPLLGDAFYGKPDKAERLFLHSHHLEFQFQGRLISVTAPLPEEFKRYF</sequence>
<dbReference type="GO" id="GO:0009982">
    <property type="term" value="F:pseudouridine synthase activity"/>
    <property type="evidence" value="ECO:0007669"/>
    <property type="project" value="InterPro"/>
</dbReference>
<keyword evidence="5" id="KW-1185">Reference proteome</keyword>
<dbReference type="GO" id="GO:0140098">
    <property type="term" value="F:catalytic activity, acting on RNA"/>
    <property type="evidence" value="ECO:0007669"/>
    <property type="project" value="UniProtKB-ARBA"/>
</dbReference>
<proteinExistence type="inferred from homology"/>
<organism evidence="4 5">
    <name type="scientific">Bacteriovorax stolpii</name>
    <name type="common">Bdellovibrio stolpii</name>
    <dbReference type="NCBI Taxonomy" id="960"/>
    <lineage>
        <taxon>Bacteria</taxon>
        <taxon>Pseudomonadati</taxon>
        <taxon>Bdellovibrionota</taxon>
        <taxon>Bacteriovoracia</taxon>
        <taxon>Bacteriovoracales</taxon>
        <taxon>Bacteriovoracaceae</taxon>
        <taxon>Bacteriovorax</taxon>
    </lineage>
</organism>
<dbReference type="InterPro" id="IPR006224">
    <property type="entry name" value="PsdUridine_synth_RluA-like_CS"/>
</dbReference>
<dbReference type="Proteomes" id="UP000235584">
    <property type="component" value="Chromosome"/>
</dbReference>
<evidence type="ECO:0000256" key="2">
    <source>
        <dbReference type="ARBA" id="ARBA00023235"/>
    </source>
</evidence>
<keyword evidence="2" id="KW-0413">Isomerase</keyword>
<dbReference type="CDD" id="cd02869">
    <property type="entry name" value="PseudoU_synth_RluA_like"/>
    <property type="match status" value="1"/>
</dbReference>
<dbReference type="Gene3D" id="3.30.2350.10">
    <property type="entry name" value="Pseudouridine synthase"/>
    <property type="match status" value="1"/>
</dbReference>
<reference evidence="4 5" key="1">
    <citation type="submission" date="2018-01" db="EMBL/GenBank/DDBJ databases">
        <title>Complete genome sequence of Bacteriovorax stolpii DSM12778.</title>
        <authorList>
            <person name="Tang B."/>
            <person name="Chang J."/>
        </authorList>
    </citation>
    <scope>NUCLEOTIDE SEQUENCE [LARGE SCALE GENOMIC DNA]</scope>
    <source>
        <strain evidence="4 5">DSM 12778</strain>
    </source>
</reference>
<dbReference type="Pfam" id="PF00849">
    <property type="entry name" value="PseudoU_synth_2"/>
    <property type="match status" value="1"/>
</dbReference>
<evidence type="ECO:0000313" key="4">
    <source>
        <dbReference type="EMBL" id="AUN99264.1"/>
    </source>
</evidence>
<comment type="similarity">
    <text evidence="1">Belongs to the pseudouridine synthase RluA family.</text>
</comment>
<dbReference type="EMBL" id="CP025704">
    <property type="protein sequence ID" value="AUN99264.1"/>
    <property type="molecule type" value="Genomic_DNA"/>
</dbReference>
<dbReference type="AlphaFoldDB" id="A0A2K9NWX6"/>
<protein>
    <submittedName>
        <fullName evidence="4">RNA pseudouridine synthase</fullName>
    </submittedName>
</protein>
<dbReference type="InterPro" id="IPR020103">
    <property type="entry name" value="PsdUridine_synth_cat_dom_sf"/>
</dbReference>
<evidence type="ECO:0000259" key="3">
    <source>
        <dbReference type="Pfam" id="PF00849"/>
    </source>
</evidence>
<dbReference type="RefSeq" id="WP_102244555.1">
    <property type="nucleotide sequence ID" value="NZ_CP025704.1"/>
</dbReference>
<dbReference type="GO" id="GO:0003723">
    <property type="term" value="F:RNA binding"/>
    <property type="evidence" value="ECO:0007669"/>
    <property type="project" value="InterPro"/>
</dbReference>
<dbReference type="KEGG" id="bsto:C0V70_14355"/>
<dbReference type="PROSITE" id="PS01129">
    <property type="entry name" value="PSI_RLU"/>
    <property type="match status" value="1"/>
</dbReference>
<feature type="domain" description="Pseudouridine synthase RsuA/RluA-like" evidence="3">
    <location>
        <begin position="10"/>
        <end position="156"/>
    </location>
</feature>
<evidence type="ECO:0000313" key="5">
    <source>
        <dbReference type="Proteomes" id="UP000235584"/>
    </source>
</evidence>
<dbReference type="GO" id="GO:0000455">
    <property type="term" value="P:enzyme-directed rRNA pseudouridine synthesis"/>
    <property type="evidence" value="ECO:0007669"/>
    <property type="project" value="TreeGrafter"/>
</dbReference>
<dbReference type="PANTHER" id="PTHR21600">
    <property type="entry name" value="MITOCHONDRIAL RNA PSEUDOURIDINE SYNTHASE"/>
    <property type="match status" value="1"/>
</dbReference>